<dbReference type="AlphaFoldDB" id="A0A498KIS5"/>
<dbReference type="EMBL" id="RDQH01000328">
    <property type="protein sequence ID" value="RXI07357.1"/>
    <property type="molecule type" value="Genomic_DNA"/>
</dbReference>
<dbReference type="Proteomes" id="UP000290289">
    <property type="component" value="Chromosome 2"/>
</dbReference>
<accession>A0A498KIS5</accession>
<evidence type="ECO:0000313" key="1">
    <source>
        <dbReference type="EMBL" id="RXI07357.1"/>
    </source>
</evidence>
<sequence length="68" mass="7711">MIEKSEEMMKGAIVYLESDDEVKDEQSGKRVKHLENNEVQARVNIVLLVDDFLNEALTYLGAEEIAKA</sequence>
<proteinExistence type="predicted"/>
<organism evidence="1 2">
    <name type="scientific">Malus domestica</name>
    <name type="common">Apple</name>
    <name type="synonym">Pyrus malus</name>
    <dbReference type="NCBI Taxonomy" id="3750"/>
    <lineage>
        <taxon>Eukaryota</taxon>
        <taxon>Viridiplantae</taxon>
        <taxon>Streptophyta</taxon>
        <taxon>Embryophyta</taxon>
        <taxon>Tracheophyta</taxon>
        <taxon>Spermatophyta</taxon>
        <taxon>Magnoliopsida</taxon>
        <taxon>eudicotyledons</taxon>
        <taxon>Gunneridae</taxon>
        <taxon>Pentapetalae</taxon>
        <taxon>rosids</taxon>
        <taxon>fabids</taxon>
        <taxon>Rosales</taxon>
        <taxon>Rosaceae</taxon>
        <taxon>Amygdaloideae</taxon>
        <taxon>Maleae</taxon>
        <taxon>Malus</taxon>
    </lineage>
</organism>
<gene>
    <name evidence="1" type="ORF">DVH24_026493</name>
</gene>
<keyword evidence="2" id="KW-1185">Reference proteome</keyword>
<comment type="caution">
    <text evidence="1">The sequence shown here is derived from an EMBL/GenBank/DDBJ whole genome shotgun (WGS) entry which is preliminary data.</text>
</comment>
<evidence type="ECO:0000313" key="2">
    <source>
        <dbReference type="Proteomes" id="UP000290289"/>
    </source>
</evidence>
<protein>
    <submittedName>
        <fullName evidence="1">Uncharacterized protein</fullName>
    </submittedName>
</protein>
<reference evidence="1 2" key="1">
    <citation type="submission" date="2018-10" db="EMBL/GenBank/DDBJ databases">
        <title>A high-quality apple genome assembly.</title>
        <authorList>
            <person name="Hu J."/>
        </authorList>
    </citation>
    <scope>NUCLEOTIDE SEQUENCE [LARGE SCALE GENOMIC DNA]</scope>
    <source>
        <strain evidence="2">cv. HFTH1</strain>
        <tissue evidence="1">Young leaf</tissue>
    </source>
</reference>
<name>A0A498KIS5_MALDO</name>